<dbReference type="PANTHER" id="PTHR21450">
    <property type="entry name" value="PROTEIN ALTERED PHOSPHATE STARVATION RESPONSE 1"/>
    <property type="match status" value="1"/>
</dbReference>
<dbReference type="Pfam" id="PF04782">
    <property type="entry name" value="DUF632"/>
    <property type="match status" value="1"/>
</dbReference>
<name>A0A6A3CBH4_HIBSY</name>
<accession>A0A6A3CBH4</accession>
<evidence type="ECO:0000313" key="2">
    <source>
        <dbReference type="EMBL" id="KAE8724479.1"/>
    </source>
</evidence>
<evidence type="ECO:0000259" key="1">
    <source>
        <dbReference type="Pfam" id="PF04782"/>
    </source>
</evidence>
<proteinExistence type="predicted"/>
<evidence type="ECO:0000313" key="3">
    <source>
        <dbReference type="Proteomes" id="UP000436088"/>
    </source>
</evidence>
<feature type="domain" description="DUF632" evidence="1">
    <location>
        <begin position="1"/>
        <end position="114"/>
    </location>
</feature>
<keyword evidence="3" id="KW-1185">Reference proteome</keyword>
<dbReference type="Proteomes" id="UP000436088">
    <property type="component" value="Unassembled WGS sequence"/>
</dbReference>
<reference evidence="2" key="1">
    <citation type="submission" date="2019-09" db="EMBL/GenBank/DDBJ databases">
        <title>Draft genome information of white flower Hibiscus syriacus.</title>
        <authorList>
            <person name="Kim Y.-M."/>
        </authorList>
    </citation>
    <scope>NUCLEOTIDE SEQUENCE [LARGE SCALE GENOMIC DNA]</scope>
    <source>
        <strain evidence="2">YM2019G1</strain>
    </source>
</reference>
<sequence>MANMWARMCIHHDSQLKIVEKLKSLDITFASKETTKHHHERTIQLHDVVQEWHSQFDKLVTNQKQYIQALYNWLKLNIIPIESSLKEKVSSPPRAQNPPIKTLLQKWHDCLETLLTR</sequence>
<dbReference type="AlphaFoldDB" id="A0A6A3CBH4"/>
<dbReference type="PANTHER" id="PTHR21450:SF7">
    <property type="entry name" value="DNA LIGASE (DUF630 AND DUF632)"/>
    <property type="match status" value="1"/>
</dbReference>
<dbReference type="EMBL" id="VEPZ02000470">
    <property type="protein sequence ID" value="KAE8724479.1"/>
    <property type="molecule type" value="Genomic_DNA"/>
</dbReference>
<protein>
    <recommendedName>
        <fullName evidence="1">DUF632 domain-containing protein</fullName>
    </recommendedName>
</protein>
<organism evidence="2 3">
    <name type="scientific">Hibiscus syriacus</name>
    <name type="common">Rose of Sharon</name>
    <dbReference type="NCBI Taxonomy" id="106335"/>
    <lineage>
        <taxon>Eukaryota</taxon>
        <taxon>Viridiplantae</taxon>
        <taxon>Streptophyta</taxon>
        <taxon>Embryophyta</taxon>
        <taxon>Tracheophyta</taxon>
        <taxon>Spermatophyta</taxon>
        <taxon>Magnoliopsida</taxon>
        <taxon>eudicotyledons</taxon>
        <taxon>Gunneridae</taxon>
        <taxon>Pentapetalae</taxon>
        <taxon>rosids</taxon>
        <taxon>malvids</taxon>
        <taxon>Malvales</taxon>
        <taxon>Malvaceae</taxon>
        <taxon>Malvoideae</taxon>
        <taxon>Hibiscus</taxon>
    </lineage>
</organism>
<dbReference type="InterPro" id="IPR006867">
    <property type="entry name" value="DUF632"/>
</dbReference>
<comment type="caution">
    <text evidence="2">The sequence shown here is derived from an EMBL/GenBank/DDBJ whole genome shotgun (WGS) entry which is preliminary data.</text>
</comment>
<gene>
    <name evidence="2" type="ORF">F3Y22_tig00010505pilonHSYRG00009</name>
</gene>